<dbReference type="AlphaFoldDB" id="A0ABD3I504"/>
<dbReference type="Proteomes" id="UP001633002">
    <property type="component" value="Unassembled WGS sequence"/>
</dbReference>
<evidence type="ECO:0000256" key="1">
    <source>
        <dbReference type="SAM" id="MobiDB-lite"/>
    </source>
</evidence>
<protein>
    <submittedName>
        <fullName evidence="2">Uncharacterized protein</fullName>
    </submittedName>
</protein>
<gene>
    <name evidence="2" type="ORF">R1sor_012447</name>
</gene>
<evidence type="ECO:0000313" key="3">
    <source>
        <dbReference type="Proteomes" id="UP001633002"/>
    </source>
</evidence>
<feature type="region of interest" description="Disordered" evidence="1">
    <location>
        <begin position="23"/>
        <end position="59"/>
    </location>
</feature>
<name>A0ABD3I504_9MARC</name>
<feature type="region of interest" description="Disordered" evidence="1">
    <location>
        <begin position="152"/>
        <end position="255"/>
    </location>
</feature>
<accession>A0ABD3I504</accession>
<proteinExistence type="predicted"/>
<feature type="compositionally biased region" description="Basic residues" evidence="1">
    <location>
        <begin position="233"/>
        <end position="244"/>
    </location>
</feature>
<sequence>MIGRPRVKRSNLPAALRVLRQQSVTADRPSATGEYPPRVLSSRSSPYGLRVSEDSRESREVERDMCFVTDSHRERRTHGDNRYFGEGLHRAIKLLWPDETPAVPCSTSGSGERKRTRSSSQPTVSTRVAEFVIPTDSLPTVFRVNTTTRVTIDRGESTGPDRSRRKLPGWIQAQIVKRDVTEESSGESDGESDRESHKRSARLQRQAPPPADSLAPLPEIDGVEQNSLPPQMNRKKPPPVRRVGRPKENSDADRHVAELVSDLQILKPPKGSKNRGHLYVTRSLFKDSCYEE</sequence>
<dbReference type="EMBL" id="JBJQOH010000002">
    <property type="protein sequence ID" value="KAL3698371.1"/>
    <property type="molecule type" value="Genomic_DNA"/>
</dbReference>
<feature type="region of interest" description="Disordered" evidence="1">
    <location>
        <begin position="100"/>
        <end position="125"/>
    </location>
</feature>
<feature type="compositionally biased region" description="Basic and acidic residues" evidence="1">
    <location>
        <begin position="245"/>
        <end position="255"/>
    </location>
</feature>
<feature type="compositionally biased region" description="Basic and acidic residues" evidence="1">
    <location>
        <begin position="152"/>
        <end position="162"/>
    </location>
</feature>
<keyword evidence="3" id="KW-1185">Reference proteome</keyword>
<organism evidence="2 3">
    <name type="scientific">Riccia sorocarpa</name>
    <dbReference type="NCBI Taxonomy" id="122646"/>
    <lineage>
        <taxon>Eukaryota</taxon>
        <taxon>Viridiplantae</taxon>
        <taxon>Streptophyta</taxon>
        <taxon>Embryophyta</taxon>
        <taxon>Marchantiophyta</taxon>
        <taxon>Marchantiopsida</taxon>
        <taxon>Marchantiidae</taxon>
        <taxon>Marchantiales</taxon>
        <taxon>Ricciaceae</taxon>
        <taxon>Riccia</taxon>
    </lineage>
</organism>
<reference evidence="2 3" key="1">
    <citation type="submission" date="2024-09" db="EMBL/GenBank/DDBJ databases">
        <title>Chromosome-scale assembly of Riccia sorocarpa.</title>
        <authorList>
            <person name="Paukszto L."/>
        </authorList>
    </citation>
    <scope>NUCLEOTIDE SEQUENCE [LARGE SCALE GENOMIC DNA]</scope>
    <source>
        <strain evidence="2">LP-2024</strain>
        <tissue evidence="2">Aerial parts of the thallus</tissue>
    </source>
</reference>
<comment type="caution">
    <text evidence="2">The sequence shown here is derived from an EMBL/GenBank/DDBJ whole genome shotgun (WGS) entry which is preliminary data.</text>
</comment>
<evidence type="ECO:0000313" key="2">
    <source>
        <dbReference type="EMBL" id="KAL3698371.1"/>
    </source>
</evidence>